<dbReference type="Proteomes" id="UP000324222">
    <property type="component" value="Unassembled WGS sequence"/>
</dbReference>
<protein>
    <submittedName>
        <fullName evidence="2">Uncharacterized protein</fullName>
    </submittedName>
</protein>
<feature type="region of interest" description="Disordered" evidence="1">
    <location>
        <begin position="1"/>
        <end position="23"/>
    </location>
</feature>
<evidence type="ECO:0000313" key="3">
    <source>
        <dbReference type="Proteomes" id="UP000324222"/>
    </source>
</evidence>
<evidence type="ECO:0000313" key="2">
    <source>
        <dbReference type="EMBL" id="MPC14356.1"/>
    </source>
</evidence>
<proteinExistence type="predicted"/>
<organism evidence="2 3">
    <name type="scientific">Portunus trituberculatus</name>
    <name type="common">Swimming crab</name>
    <name type="synonym">Neptunus trituberculatus</name>
    <dbReference type="NCBI Taxonomy" id="210409"/>
    <lineage>
        <taxon>Eukaryota</taxon>
        <taxon>Metazoa</taxon>
        <taxon>Ecdysozoa</taxon>
        <taxon>Arthropoda</taxon>
        <taxon>Crustacea</taxon>
        <taxon>Multicrustacea</taxon>
        <taxon>Malacostraca</taxon>
        <taxon>Eumalacostraca</taxon>
        <taxon>Eucarida</taxon>
        <taxon>Decapoda</taxon>
        <taxon>Pleocyemata</taxon>
        <taxon>Brachyura</taxon>
        <taxon>Eubrachyura</taxon>
        <taxon>Portunoidea</taxon>
        <taxon>Portunidae</taxon>
        <taxon>Portuninae</taxon>
        <taxon>Portunus</taxon>
    </lineage>
</organism>
<dbReference type="AlphaFoldDB" id="A0A5B7D1J2"/>
<gene>
    <name evidence="2" type="ORF">E2C01_007119</name>
</gene>
<accession>A0A5B7D1J2</accession>
<comment type="caution">
    <text evidence="2">The sequence shown here is derived from an EMBL/GenBank/DDBJ whole genome shotgun (WGS) entry which is preliminary data.</text>
</comment>
<name>A0A5B7D1J2_PORTR</name>
<dbReference type="EMBL" id="VSRR010000345">
    <property type="protein sequence ID" value="MPC14356.1"/>
    <property type="molecule type" value="Genomic_DNA"/>
</dbReference>
<sequence>MGGDDPGCNHCQSRVEQPPERRRFIRQSRPLATVIKPSATGVQAVLPLAPVHLARFCSLNRCNCTLYLIHSASRDRQVWLA</sequence>
<reference evidence="2 3" key="1">
    <citation type="submission" date="2019-05" db="EMBL/GenBank/DDBJ databases">
        <title>Another draft genome of Portunus trituberculatus and its Hox gene families provides insights of decapod evolution.</title>
        <authorList>
            <person name="Jeong J.-H."/>
            <person name="Song I."/>
            <person name="Kim S."/>
            <person name="Choi T."/>
            <person name="Kim D."/>
            <person name="Ryu S."/>
            <person name="Kim W."/>
        </authorList>
    </citation>
    <scope>NUCLEOTIDE SEQUENCE [LARGE SCALE GENOMIC DNA]</scope>
    <source>
        <tissue evidence="2">Muscle</tissue>
    </source>
</reference>
<keyword evidence="3" id="KW-1185">Reference proteome</keyword>
<evidence type="ECO:0000256" key="1">
    <source>
        <dbReference type="SAM" id="MobiDB-lite"/>
    </source>
</evidence>